<feature type="compositionally biased region" description="Acidic residues" evidence="1">
    <location>
        <begin position="346"/>
        <end position="358"/>
    </location>
</feature>
<evidence type="ECO:0000313" key="2">
    <source>
        <dbReference type="EMBL" id="KAI7846337.1"/>
    </source>
</evidence>
<dbReference type="AlphaFoldDB" id="A0AAD5HA55"/>
<keyword evidence="3" id="KW-1185">Reference proteome</keyword>
<reference evidence="2" key="1">
    <citation type="submission" date="2020-11" db="EMBL/GenBank/DDBJ databases">
        <title>Chlorella ohadii genome sequencing and assembly.</title>
        <authorList>
            <person name="Murik O."/>
            <person name="Treves H."/>
            <person name="Kedem I."/>
            <person name="Shotland Y."/>
            <person name="Kaplan A."/>
        </authorList>
    </citation>
    <scope>NUCLEOTIDE SEQUENCE</scope>
    <source>
        <strain evidence="2">1</strain>
    </source>
</reference>
<proteinExistence type="predicted"/>
<dbReference type="EMBL" id="JADXDR010000004">
    <property type="protein sequence ID" value="KAI7846337.1"/>
    <property type="molecule type" value="Genomic_DNA"/>
</dbReference>
<accession>A0AAD5HA55</accession>
<evidence type="ECO:0000313" key="3">
    <source>
        <dbReference type="Proteomes" id="UP001205105"/>
    </source>
</evidence>
<protein>
    <submittedName>
        <fullName evidence="2">Uncharacterized protein</fullName>
    </submittedName>
</protein>
<evidence type="ECO:0000256" key="1">
    <source>
        <dbReference type="SAM" id="MobiDB-lite"/>
    </source>
</evidence>
<feature type="region of interest" description="Disordered" evidence="1">
    <location>
        <begin position="344"/>
        <end position="364"/>
    </location>
</feature>
<gene>
    <name evidence="2" type="ORF">COHA_000174</name>
</gene>
<organism evidence="2 3">
    <name type="scientific">Chlorella ohadii</name>
    <dbReference type="NCBI Taxonomy" id="2649997"/>
    <lineage>
        <taxon>Eukaryota</taxon>
        <taxon>Viridiplantae</taxon>
        <taxon>Chlorophyta</taxon>
        <taxon>core chlorophytes</taxon>
        <taxon>Trebouxiophyceae</taxon>
        <taxon>Chlorellales</taxon>
        <taxon>Chlorellaceae</taxon>
        <taxon>Chlorella clade</taxon>
        <taxon>Chlorella</taxon>
    </lineage>
</organism>
<dbReference type="Proteomes" id="UP001205105">
    <property type="component" value="Unassembled WGS sequence"/>
</dbReference>
<name>A0AAD5HA55_9CHLO</name>
<comment type="caution">
    <text evidence="2">The sequence shown here is derived from an EMBL/GenBank/DDBJ whole genome shotgun (WGS) entry which is preliminary data.</text>
</comment>
<sequence length="364" mass="39713">MDLAAATSLRRRGAARWLPMRAPAGSFGKLLNMPNTRETVIWREVLPAACCDAVQADAAALAECPNYWVPRDVVEGREPAITAAEQIVQQLYQRLVAPRLAPHTDAFLGAEYWCQVYERGRGLGFHYDKDEHAMKEEGHMVNPIFSSVYYVTGSSEEGSLRQAPTVLCDQWFNHEEQCSEPENSAWSSFVFPRRNQYCLFGGCQAHGVLEAMPQEPGAGEQAPRIAFLVNWWAARPKSVVRATAEDVAAGRLAPASDVLALGFSGSGSEQEPPRVQFVCLDAPVLQEGELLPVDELLEQCGVRLCGEGAADALTIRHPGLTLFPLDDESVDASGPQLQVMAALMPQEEDEESGSDDEPAAQGTE</sequence>